<keyword evidence="1" id="KW-0812">Transmembrane</keyword>
<name>A0ABT3X360_9BACL</name>
<proteinExistence type="predicted"/>
<feature type="transmembrane region" description="Helical" evidence="1">
    <location>
        <begin position="6"/>
        <end position="23"/>
    </location>
</feature>
<gene>
    <name evidence="3" type="ORF">OS242_15420</name>
</gene>
<protein>
    <recommendedName>
        <fullName evidence="2">Redoxin domain-containing protein</fullName>
    </recommendedName>
</protein>
<dbReference type="InterPro" id="IPR013740">
    <property type="entry name" value="Redoxin"/>
</dbReference>
<dbReference type="Proteomes" id="UP001208017">
    <property type="component" value="Unassembled WGS sequence"/>
</dbReference>
<evidence type="ECO:0000256" key="1">
    <source>
        <dbReference type="SAM" id="Phobius"/>
    </source>
</evidence>
<dbReference type="Gene3D" id="3.40.30.10">
    <property type="entry name" value="Glutaredoxin"/>
    <property type="match status" value="1"/>
</dbReference>
<keyword evidence="4" id="KW-1185">Reference proteome</keyword>
<reference evidence="3 4" key="1">
    <citation type="submission" date="2022-11" db="EMBL/GenBank/DDBJ databases">
        <title>Study of microbial diversity in lake waters.</title>
        <authorList>
            <person name="Zhang J."/>
        </authorList>
    </citation>
    <scope>NUCLEOTIDE SEQUENCE [LARGE SCALE GENOMIC DNA]</scope>
    <source>
        <strain evidence="3 4">DT12</strain>
    </source>
</reference>
<keyword evidence="1" id="KW-0472">Membrane</keyword>
<evidence type="ECO:0000313" key="3">
    <source>
        <dbReference type="EMBL" id="MCX7571338.1"/>
    </source>
</evidence>
<evidence type="ECO:0000313" key="4">
    <source>
        <dbReference type="Proteomes" id="UP001208017"/>
    </source>
</evidence>
<comment type="caution">
    <text evidence="3">The sequence shown here is derived from an EMBL/GenBank/DDBJ whole genome shotgun (WGS) entry which is preliminary data.</text>
</comment>
<feature type="domain" description="Redoxin" evidence="2">
    <location>
        <begin position="49"/>
        <end position="154"/>
    </location>
</feature>
<dbReference type="Pfam" id="PF08534">
    <property type="entry name" value="Redoxin"/>
    <property type="match status" value="1"/>
</dbReference>
<evidence type="ECO:0000259" key="2">
    <source>
        <dbReference type="Pfam" id="PF08534"/>
    </source>
</evidence>
<dbReference type="SUPFAM" id="SSF52833">
    <property type="entry name" value="Thioredoxin-like"/>
    <property type="match status" value="1"/>
</dbReference>
<organism evidence="3 4">
    <name type="scientific">Tumebacillus lacus</name>
    <dbReference type="NCBI Taxonomy" id="2995335"/>
    <lineage>
        <taxon>Bacteria</taxon>
        <taxon>Bacillati</taxon>
        <taxon>Bacillota</taxon>
        <taxon>Bacilli</taxon>
        <taxon>Bacillales</taxon>
        <taxon>Alicyclobacillaceae</taxon>
        <taxon>Tumebacillus</taxon>
    </lineage>
</organism>
<dbReference type="InterPro" id="IPR036249">
    <property type="entry name" value="Thioredoxin-like_sf"/>
</dbReference>
<accession>A0ABT3X360</accession>
<keyword evidence="1" id="KW-1133">Transmembrane helix</keyword>
<dbReference type="EMBL" id="JAPMLT010000010">
    <property type="protein sequence ID" value="MCX7571338.1"/>
    <property type="molecule type" value="Genomic_DNA"/>
</dbReference>
<dbReference type="RefSeq" id="WP_267152586.1">
    <property type="nucleotide sequence ID" value="NZ_JAPMLT010000010.1"/>
</dbReference>
<sequence>MIWTTLFTVGCVAAMIAVYRAYLPFRDEIRKLPPAAGSNGLPHPLLGASLKTAVDLPEGVLGRAAVVQFAAPTCPKCHEEMMFLEKAYKEHPFPYVCLYEVDEKTDERLVREFVAEFGHLNVMPLPVGTARKMGVNMTPLVMMIDADGIVRRVEFRLKKMLEWMPKAERRAG</sequence>